<feature type="domain" description="Enoyl reductase (ER)" evidence="3">
    <location>
        <begin position="12"/>
        <end position="339"/>
    </location>
</feature>
<dbReference type="SUPFAM" id="SSF51735">
    <property type="entry name" value="NAD(P)-binding Rossmann-fold domains"/>
    <property type="match status" value="1"/>
</dbReference>
<evidence type="ECO:0000313" key="4">
    <source>
        <dbReference type="EMBL" id="ETS79058.1"/>
    </source>
</evidence>
<evidence type="ECO:0000313" key="5">
    <source>
        <dbReference type="Proteomes" id="UP000030651"/>
    </source>
</evidence>
<dbReference type="InParanoid" id="W3WYV7"/>
<dbReference type="RefSeq" id="XP_007835683.1">
    <property type="nucleotide sequence ID" value="XM_007837492.1"/>
</dbReference>
<dbReference type="eggNOG" id="KOG1198">
    <property type="taxonomic scope" value="Eukaryota"/>
</dbReference>
<organism evidence="4 5">
    <name type="scientific">Pestalotiopsis fici (strain W106-1 / CGMCC3.15140)</name>
    <dbReference type="NCBI Taxonomy" id="1229662"/>
    <lineage>
        <taxon>Eukaryota</taxon>
        <taxon>Fungi</taxon>
        <taxon>Dikarya</taxon>
        <taxon>Ascomycota</taxon>
        <taxon>Pezizomycotina</taxon>
        <taxon>Sordariomycetes</taxon>
        <taxon>Xylariomycetidae</taxon>
        <taxon>Amphisphaeriales</taxon>
        <taxon>Sporocadaceae</taxon>
        <taxon>Pestalotiopsis</taxon>
    </lineage>
</organism>
<dbReference type="STRING" id="1229662.W3WYV7"/>
<dbReference type="Gene3D" id="3.40.50.720">
    <property type="entry name" value="NAD(P)-binding Rossmann-like Domain"/>
    <property type="match status" value="1"/>
</dbReference>
<dbReference type="CDD" id="cd08249">
    <property type="entry name" value="enoyl_reductase_like"/>
    <property type="match status" value="1"/>
</dbReference>
<dbReference type="Gene3D" id="3.90.180.10">
    <property type="entry name" value="Medium-chain alcohol dehydrogenases, catalytic domain"/>
    <property type="match status" value="1"/>
</dbReference>
<dbReference type="GO" id="GO:0016651">
    <property type="term" value="F:oxidoreductase activity, acting on NAD(P)H"/>
    <property type="evidence" value="ECO:0007669"/>
    <property type="project" value="InterPro"/>
</dbReference>
<dbReference type="OrthoDB" id="3509362at2759"/>
<protein>
    <recommendedName>
        <fullName evidence="3">Enoyl reductase (ER) domain-containing protein</fullName>
    </recommendedName>
</protein>
<dbReference type="SUPFAM" id="SSF50129">
    <property type="entry name" value="GroES-like"/>
    <property type="match status" value="1"/>
</dbReference>
<comment type="similarity">
    <text evidence="1">Belongs to the zinc-containing alcohol dehydrogenase family.</text>
</comment>
<keyword evidence="2" id="KW-0560">Oxidoreductase</keyword>
<dbReference type="PANTHER" id="PTHR45348">
    <property type="entry name" value="HYPOTHETICAL OXIDOREDUCTASE (EUROFUNG)"/>
    <property type="match status" value="1"/>
</dbReference>
<dbReference type="OMA" id="WTPGENE"/>
<dbReference type="InterPro" id="IPR047122">
    <property type="entry name" value="Trans-enoyl_RdTase-like"/>
</dbReference>
<dbReference type="Pfam" id="PF00107">
    <property type="entry name" value="ADH_zinc_N"/>
    <property type="match status" value="1"/>
</dbReference>
<dbReference type="InterPro" id="IPR011032">
    <property type="entry name" value="GroES-like_sf"/>
</dbReference>
<evidence type="ECO:0000256" key="1">
    <source>
        <dbReference type="ARBA" id="ARBA00008072"/>
    </source>
</evidence>
<name>W3WYV7_PESFW</name>
<dbReference type="InterPro" id="IPR020843">
    <property type="entry name" value="ER"/>
</dbReference>
<dbReference type="GeneID" id="19273924"/>
<dbReference type="Pfam" id="PF08240">
    <property type="entry name" value="ADH_N"/>
    <property type="match status" value="1"/>
</dbReference>
<dbReference type="EMBL" id="KI912114">
    <property type="protein sequence ID" value="ETS79058.1"/>
    <property type="molecule type" value="Genomic_DNA"/>
</dbReference>
<dbReference type="KEGG" id="pfy:PFICI_08911"/>
<keyword evidence="5" id="KW-1185">Reference proteome</keyword>
<dbReference type="SMART" id="SM00829">
    <property type="entry name" value="PKS_ER"/>
    <property type="match status" value="1"/>
</dbReference>
<dbReference type="InterPro" id="IPR013154">
    <property type="entry name" value="ADH-like_N"/>
</dbReference>
<gene>
    <name evidence="4" type="ORF">PFICI_08911</name>
</gene>
<accession>W3WYV7</accession>
<dbReference type="HOGENOM" id="CLU_026673_16_5_1"/>
<proteinExistence type="inferred from homology"/>
<dbReference type="InterPro" id="IPR036291">
    <property type="entry name" value="NAD(P)-bd_dom_sf"/>
</dbReference>
<evidence type="ECO:0000256" key="2">
    <source>
        <dbReference type="ARBA" id="ARBA00023002"/>
    </source>
</evidence>
<reference evidence="5" key="1">
    <citation type="journal article" date="2015" name="BMC Genomics">
        <title>Genomic and transcriptomic analysis of the endophytic fungus Pestalotiopsis fici reveals its lifestyle and high potential for synthesis of natural products.</title>
        <authorList>
            <person name="Wang X."/>
            <person name="Zhang X."/>
            <person name="Liu L."/>
            <person name="Xiang M."/>
            <person name="Wang W."/>
            <person name="Sun X."/>
            <person name="Che Y."/>
            <person name="Guo L."/>
            <person name="Liu G."/>
            <person name="Guo L."/>
            <person name="Wang C."/>
            <person name="Yin W.B."/>
            <person name="Stadler M."/>
            <person name="Zhang X."/>
            <person name="Liu X."/>
        </authorList>
    </citation>
    <scope>NUCLEOTIDE SEQUENCE [LARGE SCALE GENOMIC DNA]</scope>
    <source>
        <strain evidence="5">W106-1 / CGMCC3.15140</strain>
    </source>
</reference>
<sequence length="341" mass="35639">MASNTAAWLPEKQARPFQVKPAPMGVPLEGQILIKNHVIGINPIDVKNQLWAVHNLTYPVVMGGDVAGEVVSVGPSVTSFSKGNRVIGTASWLAHGRNDMGGFQEYTVLEAVLSCKIPDTLSYETAGVVPLCFSTAAAGLFQQDYLNLQLPTEPARASNGQTVLIWGGTSSVGCNAIQLAVAAGYEVITTASAKNFGLVEKLGASRALDYQSPSVVADLVRVFEGKTLAGVLDCVGGPRAGTPILELLAQINGGNKFVATVTPGFPETPEGTLSKHIYSLSIRGNNVGPAVWKDFLPHALASGSFVPAPEPFVVGKGLESIQAGLDHLSKGVSAQKVIVTL</sequence>
<dbReference type="PANTHER" id="PTHR45348:SF2">
    <property type="entry name" value="ZINC-TYPE ALCOHOL DEHYDROGENASE-LIKE PROTEIN C2E1P3.01"/>
    <property type="match status" value="1"/>
</dbReference>
<dbReference type="AlphaFoldDB" id="W3WYV7"/>
<evidence type="ECO:0000259" key="3">
    <source>
        <dbReference type="SMART" id="SM00829"/>
    </source>
</evidence>
<dbReference type="Proteomes" id="UP000030651">
    <property type="component" value="Unassembled WGS sequence"/>
</dbReference>
<dbReference type="InterPro" id="IPR013149">
    <property type="entry name" value="ADH-like_C"/>
</dbReference>